<dbReference type="Gene3D" id="3.40.710.10">
    <property type="entry name" value="DD-peptidase/beta-lactamase superfamily"/>
    <property type="match status" value="1"/>
</dbReference>
<comment type="caution">
    <text evidence="2">The sequence shown here is derived from an EMBL/GenBank/DDBJ whole genome shotgun (WGS) entry which is preliminary data.</text>
</comment>
<dbReference type="Proteomes" id="UP001148614">
    <property type="component" value="Unassembled WGS sequence"/>
</dbReference>
<dbReference type="PANTHER" id="PTHR43283:SF17">
    <property type="entry name" value="(LOVD), PUTATIVE (AFU_ORTHOLOGUE AFUA_5G00920)-RELATED"/>
    <property type="match status" value="1"/>
</dbReference>
<dbReference type="InterPro" id="IPR050789">
    <property type="entry name" value="Diverse_Enzym_Activities"/>
</dbReference>
<sequence length="178" mass="19340">MSKRDPADPGKAIRSNARPQYNERGGCFGGLGLFATPTDYLKIIRGILTTHEDQRLLSAQGVEEFFRPCLSEKAKTALNRLLTVEEARIGMGNIPASVTKNWALGGIVNEGDIPGGRRAGTMTWTGLPNLLWFADRTSSLCGLYAGQLYPPGDARVGELCGLFEQGIYEMHSKVAPKL</sequence>
<keyword evidence="1" id="KW-0378">Hydrolase</keyword>
<evidence type="ECO:0000256" key="1">
    <source>
        <dbReference type="ARBA" id="ARBA00022801"/>
    </source>
</evidence>
<keyword evidence="3" id="KW-1185">Reference proteome</keyword>
<dbReference type="AlphaFoldDB" id="A0A9W8TI03"/>
<dbReference type="SUPFAM" id="SSF56601">
    <property type="entry name" value="beta-lactamase/transpeptidase-like"/>
    <property type="match status" value="1"/>
</dbReference>
<reference evidence="2" key="1">
    <citation type="submission" date="2022-07" db="EMBL/GenBank/DDBJ databases">
        <title>Genome Sequence of Xylaria arbuscula.</title>
        <authorList>
            <person name="Buettner E."/>
        </authorList>
    </citation>
    <scope>NUCLEOTIDE SEQUENCE</scope>
    <source>
        <strain evidence="2">VT107</strain>
    </source>
</reference>
<dbReference type="InterPro" id="IPR012338">
    <property type="entry name" value="Beta-lactam/transpept-like"/>
</dbReference>
<dbReference type="PANTHER" id="PTHR43283">
    <property type="entry name" value="BETA-LACTAMASE-RELATED"/>
    <property type="match status" value="1"/>
</dbReference>
<gene>
    <name evidence="2" type="ORF">NPX13_g10353</name>
</gene>
<name>A0A9W8TI03_9PEZI</name>
<protein>
    <recommendedName>
        <fullName evidence="4">Beta-lactamase-related domain-containing protein</fullName>
    </recommendedName>
</protein>
<evidence type="ECO:0000313" key="3">
    <source>
        <dbReference type="Proteomes" id="UP001148614"/>
    </source>
</evidence>
<accession>A0A9W8TI03</accession>
<dbReference type="VEuPathDB" id="FungiDB:F4678DRAFT_447331"/>
<evidence type="ECO:0000313" key="2">
    <source>
        <dbReference type="EMBL" id="KAJ3555458.1"/>
    </source>
</evidence>
<dbReference type="GO" id="GO:0016787">
    <property type="term" value="F:hydrolase activity"/>
    <property type="evidence" value="ECO:0007669"/>
    <property type="project" value="UniProtKB-KW"/>
</dbReference>
<dbReference type="EMBL" id="JANPWZ010002886">
    <property type="protein sequence ID" value="KAJ3555458.1"/>
    <property type="molecule type" value="Genomic_DNA"/>
</dbReference>
<organism evidence="2 3">
    <name type="scientific">Xylaria arbuscula</name>
    <dbReference type="NCBI Taxonomy" id="114810"/>
    <lineage>
        <taxon>Eukaryota</taxon>
        <taxon>Fungi</taxon>
        <taxon>Dikarya</taxon>
        <taxon>Ascomycota</taxon>
        <taxon>Pezizomycotina</taxon>
        <taxon>Sordariomycetes</taxon>
        <taxon>Xylariomycetidae</taxon>
        <taxon>Xylariales</taxon>
        <taxon>Xylariaceae</taxon>
        <taxon>Xylaria</taxon>
    </lineage>
</organism>
<evidence type="ECO:0008006" key="4">
    <source>
        <dbReference type="Google" id="ProtNLM"/>
    </source>
</evidence>
<proteinExistence type="predicted"/>